<dbReference type="InterPro" id="IPR001315">
    <property type="entry name" value="CARD"/>
</dbReference>
<dbReference type="GO" id="GO:0005829">
    <property type="term" value="C:cytosol"/>
    <property type="evidence" value="ECO:0007669"/>
    <property type="project" value="UniProtKB-ARBA"/>
</dbReference>
<dbReference type="GO" id="GO:0006915">
    <property type="term" value="P:apoptotic process"/>
    <property type="evidence" value="ECO:0007669"/>
    <property type="project" value="UniProtKB-KW"/>
</dbReference>
<dbReference type="AlphaFoldDB" id="A0AAE9EL46"/>
<name>A0AAE9EL46_CAEBR</name>
<reference evidence="5 6" key="1">
    <citation type="submission" date="2022-04" db="EMBL/GenBank/DDBJ databases">
        <title>Chromosome-level reference genomes for two strains of Caenorhabditis briggsae: an improved platform for comparative genomics.</title>
        <authorList>
            <person name="Stevens L."/>
            <person name="Andersen E."/>
        </authorList>
    </citation>
    <scope>NUCLEOTIDE SEQUENCE [LARGE SCALE GENOMIC DNA]</scope>
    <source>
        <strain evidence="5">VX34</strain>
        <tissue evidence="5">Whole-organism</tissue>
    </source>
</reference>
<dbReference type="Proteomes" id="UP000829354">
    <property type="component" value="Chromosome III"/>
</dbReference>
<keyword evidence="3" id="KW-0472">Membrane</keyword>
<accession>A0AAE9EL46</accession>
<dbReference type="SUPFAM" id="SSF47986">
    <property type="entry name" value="DEATH domain"/>
    <property type="match status" value="1"/>
</dbReference>
<dbReference type="InterPro" id="IPR011029">
    <property type="entry name" value="DEATH-like_dom_sf"/>
</dbReference>
<dbReference type="SMART" id="SM00114">
    <property type="entry name" value="CARD"/>
    <property type="match status" value="1"/>
</dbReference>
<feature type="transmembrane region" description="Helical" evidence="3">
    <location>
        <begin position="561"/>
        <end position="580"/>
    </location>
</feature>
<dbReference type="PANTHER" id="PTHR22845:SF5">
    <property type="entry name" value="APOPTOTIC PROTEASE-ACTIVATING FACTOR 1"/>
    <property type="match status" value="1"/>
</dbReference>
<dbReference type="GO" id="GO:0042981">
    <property type="term" value="P:regulation of apoptotic process"/>
    <property type="evidence" value="ECO:0007669"/>
    <property type="project" value="InterPro"/>
</dbReference>
<dbReference type="InterPro" id="IPR054317">
    <property type="entry name" value="WHD_CED4"/>
</dbReference>
<dbReference type="InterPro" id="IPR036390">
    <property type="entry name" value="WH_DNA-bd_sf"/>
</dbReference>
<dbReference type="Gene3D" id="1.10.8.490">
    <property type="entry name" value="Ced-4 linker helical domain-like"/>
    <property type="match status" value="1"/>
</dbReference>
<dbReference type="Pfam" id="PF22094">
    <property type="entry name" value="WHD_CED4"/>
    <property type="match status" value="1"/>
</dbReference>
<keyword evidence="3" id="KW-0812">Transmembrane</keyword>
<dbReference type="Gene3D" id="1.10.10.10">
    <property type="entry name" value="Winged helix-like DNA-binding domain superfamily/Winged helix DNA-binding domain"/>
    <property type="match status" value="1"/>
</dbReference>
<dbReference type="InterPro" id="IPR036388">
    <property type="entry name" value="WH-like_DNA-bd_sf"/>
</dbReference>
<feature type="compositionally biased region" description="Basic and acidic residues" evidence="2">
    <location>
        <begin position="712"/>
        <end position="721"/>
    </location>
</feature>
<keyword evidence="3" id="KW-1133">Transmembrane helix</keyword>
<keyword evidence="1" id="KW-0053">Apoptosis</keyword>
<evidence type="ECO:0000259" key="4">
    <source>
        <dbReference type="SMART" id="SM00114"/>
    </source>
</evidence>
<dbReference type="EMBL" id="CP092622">
    <property type="protein sequence ID" value="UMM23529.1"/>
    <property type="molecule type" value="Genomic_DNA"/>
</dbReference>
<dbReference type="InterPro" id="IPR027417">
    <property type="entry name" value="P-loop_NTPase"/>
</dbReference>
<feature type="transmembrane region" description="Helical" evidence="3">
    <location>
        <begin position="592"/>
        <end position="612"/>
    </location>
</feature>
<dbReference type="Gene3D" id="1.10.533.10">
    <property type="entry name" value="Death Domain, Fas"/>
    <property type="match status" value="1"/>
</dbReference>
<feature type="region of interest" description="Disordered" evidence="2">
    <location>
        <begin position="698"/>
        <end position="721"/>
    </location>
</feature>
<proteinExistence type="predicted"/>
<dbReference type="SUPFAM" id="SSF46785">
    <property type="entry name" value="Winged helix' DNA-binding domain"/>
    <property type="match status" value="1"/>
</dbReference>
<keyword evidence="6" id="KW-1185">Reference proteome</keyword>
<evidence type="ECO:0000256" key="2">
    <source>
        <dbReference type="SAM" id="MobiDB-lite"/>
    </source>
</evidence>
<protein>
    <recommendedName>
        <fullName evidence="4">CARD domain-containing protein</fullName>
    </recommendedName>
</protein>
<evidence type="ECO:0000313" key="5">
    <source>
        <dbReference type="EMBL" id="UMM23529.1"/>
    </source>
</evidence>
<feature type="domain" description="CARD" evidence="4">
    <location>
        <begin position="2"/>
        <end position="89"/>
    </location>
</feature>
<dbReference type="Pfam" id="PF00931">
    <property type="entry name" value="NB-ARC"/>
    <property type="match status" value="1"/>
</dbReference>
<dbReference type="InterPro" id="IPR002182">
    <property type="entry name" value="NB-ARC"/>
</dbReference>
<evidence type="ECO:0000256" key="3">
    <source>
        <dbReference type="SAM" id="Phobius"/>
    </source>
</evidence>
<dbReference type="PANTHER" id="PTHR22845">
    <property type="entry name" value="APOPTOTIC PROTEASE-ACTIVATING FACTOR 1"/>
    <property type="match status" value="1"/>
</dbReference>
<dbReference type="Pfam" id="PF00619">
    <property type="entry name" value="CARD"/>
    <property type="match status" value="1"/>
</dbReference>
<gene>
    <name evidence="5" type="ORF">L5515_004201</name>
</gene>
<evidence type="ECO:0000313" key="6">
    <source>
        <dbReference type="Proteomes" id="UP000829354"/>
    </source>
</evidence>
<sequence>MLCEIECRALNAAHTMLIQDFEPRDALTYLEGEKIFTEDHSDLISNMPTRLERIANFLRAYRRQASELAPLIDFFEYNNQNHLKDFLDEYLWFATHQPDKLRPVVLVPKFSRQMLDRKLLLGNVPKQMNCFSREFHVDRVIEKLDEMCDLESFFLFLHGRSGSGKSVIASQALSKSDQLIGINYDSVVWLKDSGTTPKATFDLFTDLLLMLKRARVVSDTDDSHNMPDFINRVLSRSEDDLLNFPSVEHVTSVVLKRMLKIQFFQIANALIDRPNTLFVLDDVVQEDTIRWAQELRLRCLITTRDVEISNAASPECEFIEVTPLESYECFELLESYGMPVPAIERDEDILHKTIDLTSGNPAALMMIFKSCEPKTFEKMAQLNSKLETRGLSAIECITPYCYKSLSSSLQRCVEVLSDEDRSALAFAVIMPPGIDIPVKIWSCVIPVDICSNEEDQLDDEVADRLKRLSKRGALLSGKRSPVLTYKIDHVIHLFLKHVVDVQTIANGISILEQRLHELGNNNTPTPERHMPSKFRRTSAVSFEKTPTLISNHHCRYSFENVRFLSSVAVISTFGILFHIIEMISTHWFPCRLIALFVLLSLHIWFTAFGQWISRARRATFNEHNLLLTYQPRAYTHGHLFVPDPPTPCGFSKNPTESCTDSEFRQARDAHYKDEFHRAVNTSAEKKFIQQEKVETMRIEFDQTTSPSSSPSRSDKSPNFHI</sequence>
<dbReference type="Gene3D" id="3.40.50.300">
    <property type="entry name" value="P-loop containing nucleotide triphosphate hydrolases"/>
    <property type="match status" value="1"/>
</dbReference>
<organism evidence="5 6">
    <name type="scientific">Caenorhabditis briggsae</name>
    <dbReference type="NCBI Taxonomy" id="6238"/>
    <lineage>
        <taxon>Eukaryota</taxon>
        <taxon>Metazoa</taxon>
        <taxon>Ecdysozoa</taxon>
        <taxon>Nematoda</taxon>
        <taxon>Chromadorea</taxon>
        <taxon>Rhabditida</taxon>
        <taxon>Rhabditina</taxon>
        <taxon>Rhabditomorpha</taxon>
        <taxon>Rhabditoidea</taxon>
        <taxon>Rhabditidae</taxon>
        <taxon>Peloderinae</taxon>
        <taxon>Caenorhabditis</taxon>
    </lineage>
</organism>
<dbReference type="SUPFAM" id="SSF52540">
    <property type="entry name" value="P-loop containing nucleoside triphosphate hydrolases"/>
    <property type="match status" value="1"/>
</dbReference>
<dbReference type="GO" id="GO:0043531">
    <property type="term" value="F:ADP binding"/>
    <property type="evidence" value="ECO:0007669"/>
    <property type="project" value="InterPro"/>
</dbReference>
<evidence type="ECO:0000256" key="1">
    <source>
        <dbReference type="ARBA" id="ARBA00022703"/>
    </source>
</evidence>